<gene>
    <name evidence="1" type="ORF">PAECIP111893_00296</name>
</gene>
<protein>
    <submittedName>
        <fullName evidence="1">Uncharacterized protein</fullName>
    </submittedName>
</protein>
<evidence type="ECO:0000313" key="2">
    <source>
        <dbReference type="Proteomes" id="UP000838686"/>
    </source>
</evidence>
<name>A0ABN8FX50_9BACL</name>
<evidence type="ECO:0000313" key="1">
    <source>
        <dbReference type="EMBL" id="CAH1190366.1"/>
    </source>
</evidence>
<organism evidence="1 2">
    <name type="scientific">Paenibacillus plantiphilus</name>
    <dbReference type="NCBI Taxonomy" id="2905650"/>
    <lineage>
        <taxon>Bacteria</taxon>
        <taxon>Bacillati</taxon>
        <taxon>Bacillota</taxon>
        <taxon>Bacilli</taxon>
        <taxon>Bacillales</taxon>
        <taxon>Paenibacillaceae</taxon>
        <taxon>Paenibacillus</taxon>
    </lineage>
</organism>
<reference evidence="1" key="1">
    <citation type="submission" date="2022-01" db="EMBL/GenBank/DDBJ databases">
        <authorList>
            <person name="Criscuolo A."/>
        </authorList>
    </citation>
    <scope>NUCLEOTIDE SEQUENCE</scope>
    <source>
        <strain evidence="1">CIP111893</strain>
    </source>
</reference>
<comment type="caution">
    <text evidence="1">The sequence shown here is derived from an EMBL/GenBank/DDBJ whole genome shotgun (WGS) entry which is preliminary data.</text>
</comment>
<dbReference type="Proteomes" id="UP000838686">
    <property type="component" value="Unassembled WGS sequence"/>
</dbReference>
<sequence>MEIEIPAHLQRDRYWGALLYLFINTPKLQLYFTPGYVCLKSERVFGTKLKKVSAPWSQSEKFMLKLALHCFNERNKVDLSDMDYLDSNHRQIAFTALKLRYGR</sequence>
<proteinExistence type="predicted"/>
<keyword evidence="2" id="KW-1185">Reference proteome</keyword>
<dbReference type="EMBL" id="CAKMMF010000001">
    <property type="protein sequence ID" value="CAH1190366.1"/>
    <property type="molecule type" value="Genomic_DNA"/>
</dbReference>
<accession>A0ABN8FX50</accession>